<dbReference type="Gene3D" id="3.40.50.1820">
    <property type="entry name" value="alpha/beta hydrolase"/>
    <property type="match status" value="1"/>
</dbReference>
<protein>
    <submittedName>
        <fullName evidence="3">Dienelactone hydrolase</fullName>
    </submittedName>
</protein>
<keyword evidence="1 3" id="KW-0378">Hydrolase</keyword>
<dbReference type="Pfam" id="PF00326">
    <property type="entry name" value="Peptidase_S9"/>
    <property type="match status" value="1"/>
</dbReference>
<evidence type="ECO:0000259" key="2">
    <source>
        <dbReference type="Pfam" id="PF00326"/>
    </source>
</evidence>
<feature type="domain" description="Peptidase S9 prolyl oligopeptidase catalytic" evidence="2">
    <location>
        <begin position="50"/>
        <end position="257"/>
    </location>
</feature>
<reference evidence="3 4" key="2">
    <citation type="submission" date="2018-07" db="EMBL/GenBank/DDBJ databases">
        <title>Pontibacter sp. 2b14 genomic sequence and assembly.</title>
        <authorList>
            <person name="Du Z.-J."/>
        </authorList>
    </citation>
    <scope>NUCLEOTIDE SEQUENCE [LARGE SCALE GENOMIC DNA]</scope>
    <source>
        <strain evidence="3 4">2b14</strain>
    </source>
</reference>
<dbReference type="GO" id="GO:0008236">
    <property type="term" value="F:serine-type peptidase activity"/>
    <property type="evidence" value="ECO:0007669"/>
    <property type="project" value="InterPro"/>
</dbReference>
<accession>A0A364RBL3</accession>
<dbReference type="Proteomes" id="UP000251692">
    <property type="component" value="Unassembled WGS sequence"/>
</dbReference>
<organism evidence="3 4">
    <name type="scientific">Pontibacter arcticus</name>
    <dbReference type="NCBI Taxonomy" id="2080288"/>
    <lineage>
        <taxon>Bacteria</taxon>
        <taxon>Pseudomonadati</taxon>
        <taxon>Bacteroidota</taxon>
        <taxon>Cytophagia</taxon>
        <taxon>Cytophagales</taxon>
        <taxon>Hymenobacteraceae</taxon>
        <taxon>Pontibacter</taxon>
    </lineage>
</organism>
<dbReference type="AlphaFoldDB" id="A0A364RBL3"/>
<dbReference type="OrthoDB" id="9808543at2"/>
<dbReference type="RefSeq" id="WP_112306359.1">
    <property type="nucleotide sequence ID" value="NZ_QMDV01000004.1"/>
</dbReference>
<dbReference type="InterPro" id="IPR050261">
    <property type="entry name" value="FrsA_esterase"/>
</dbReference>
<evidence type="ECO:0000313" key="3">
    <source>
        <dbReference type="EMBL" id="RAU81679.1"/>
    </source>
</evidence>
<name>A0A364RBL3_9BACT</name>
<dbReference type="InterPro" id="IPR029058">
    <property type="entry name" value="AB_hydrolase_fold"/>
</dbReference>
<comment type="caution">
    <text evidence="3">The sequence shown here is derived from an EMBL/GenBank/DDBJ whole genome shotgun (WGS) entry which is preliminary data.</text>
</comment>
<dbReference type="GO" id="GO:0006508">
    <property type="term" value="P:proteolysis"/>
    <property type="evidence" value="ECO:0007669"/>
    <property type="project" value="InterPro"/>
</dbReference>
<dbReference type="EMBL" id="QMDV01000004">
    <property type="protein sequence ID" value="RAU81679.1"/>
    <property type="molecule type" value="Genomic_DNA"/>
</dbReference>
<gene>
    <name evidence="3" type="ORF">DP923_13285</name>
</gene>
<sequence>MTDTLKINFTVYPNHNRPFTADACFIQDGKPKPVVIFTHGFKGFKDWGHFNLMSGYFAERGFVFVKFNFSHNGTSVDNFADLHDMEAFGQNNFSLELDDLKALIDLLHDENGPLSPAELDLSNLFLIGHSRGGGAVILKAVEDSRVKAVASWAGVSNYDQRWPETVMQQWKKEGVQWVLNGRTGQQMPLYYQVVEDFLENKHRLDISELIKKMQQPLLILHGENDETLPIQMAHQLKAGKPDADLHLLPGADHSFGGKHPYELADLPDAATVAANLTIDFFRKHA</sequence>
<dbReference type="PANTHER" id="PTHR22946:SF9">
    <property type="entry name" value="POLYKETIDE TRANSFERASE AF380"/>
    <property type="match status" value="1"/>
</dbReference>
<dbReference type="PANTHER" id="PTHR22946">
    <property type="entry name" value="DIENELACTONE HYDROLASE DOMAIN-CONTAINING PROTEIN-RELATED"/>
    <property type="match status" value="1"/>
</dbReference>
<dbReference type="GO" id="GO:0052689">
    <property type="term" value="F:carboxylic ester hydrolase activity"/>
    <property type="evidence" value="ECO:0007669"/>
    <property type="project" value="UniProtKB-ARBA"/>
</dbReference>
<proteinExistence type="predicted"/>
<evidence type="ECO:0000256" key="1">
    <source>
        <dbReference type="ARBA" id="ARBA00022801"/>
    </source>
</evidence>
<keyword evidence="4" id="KW-1185">Reference proteome</keyword>
<dbReference type="InterPro" id="IPR001375">
    <property type="entry name" value="Peptidase_S9_cat"/>
</dbReference>
<dbReference type="SUPFAM" id="SSF53474">
    <property type="entry name" value="alpha/beta-Hydrolases"/>
    <property type="match status" value="1"/>
</dbReference>
<reference evidence="3 4" key="1">
    <citation type="submission" date="2018-06" db="EMBL/GenBank/DDBJ databases">
        <authorList>
            <person name="Liu Z.-W."/>
        </authorList>
    </citation>
    <scope>NUCLEOTIDE SEQUENCE [LARGE SCALE GENOMIC DNA]</scope>
    <source>
        <strain evidence="3 4">2b14</strain>
    </source>
</reference>
<evidence type="ECO:0000313" key="4">
    <source>
        <dbReference type="Proteomes" id="UP000251692"/>
    </source>
</evidence>